<dbReference type="PANTHER" id="PTHR34406:SF1">
    <property type="entry name" value="PROTEIN YCEI"/>
    <property type="match status" value="1"/>
</dbReference>
<evidence type="ECO:0000313" key="3">
    <source>
        <dbReference type="EMBL" id="MBL7631573.1"/>
    </source>
</evidence>
<organism evidence="3 4">
    <name type="scientific">Frankia nepalensis</name>
    <dbReference type="NCBI Taxonomy" id="1836974"/>
    <lineage>
        <taxon>Bacteria</taxon>
        <taxon>Bacillati</taxon>
        <taxon>Actinomycetota</taxon>
        <taxon>Actinomycetes</taxon>
        <taxon>Frankiales</taxon>
        <taxon>Frankiaceae</taxon>
        <taxon>Frankia</taxon>
    </lineage>
</organism>
<dbReference type="PANTHER" id="PTHR34406">
    <property type="entry name" value="PROTEIN YCEI"/>
    <property type="match status" value="1"/>
</dbReference>
<evidence type="ECO:0000313" key="4">
    <source>
        <dbReference type="Proteomes" id="UP000604475"/>
    </source>
</evidence>
<dbReference type="AlphaFoldDB" id="A0A937URX4"/>
<dbReference type="Pfam" id="PF04264">
    <property type="entry name" value="YceI"/>
    <property type="match status" value="1"/>
</dbReference>
<dbReference type="SUPFAM" id="SSF101874">
    <property type="entry name" value="YceI-like"/>
    <property type="match status" value="1"/>
</dbReference>
<name>A0A937URX4_9ACTN</name>
<evidence type="ECO:0000256" key="1">
    <source>
        <dbReference type="ARBA" id="ARBA00008812"/>
    </source>
</evidence>
<comment type="caution">
    <text evidence="3">The sequence shown here is derived from an EMBL/GenBank/DDBJ whole genome shotgun (WGS) entry which is preliminary data.</text>
</comment>
<dbReference type="SMART" id="SM00867">
    <property type="entry name" value="YceI"/>
    <property type="match status" value="1"/>
</dbReference>
<evidence type="ECO:0000259" key="2">
    <source>
        <dbReference type="SMART" id="SM00867"/>
    </source>
</evidence>
<dbReference type="InterPro" id="IPR036761">
    <property type="entry name" value="TTHA0802/YceI-like_sf"/>
</dbReference>
<dbReference type="EMBL" id="JAEACQ010000277">
    <property type="protein sequence ID" value="MBL7631573.1"/>
    <property type="molecule type" value="Genomic_DNA"/>
</dbReference>
<dbReference type="Proteomes" id="UP000604475">
    <property type="component" value="Unassembled WGS sequence"/>
</dbReference>
<keyword evidence="4" id="KW-1185">Reference proteome</keyword>
<dbReference type="Gene3D" id="2.40.128.110">
    <property type="entry name" value="Lipid/polyisoprenoid-binding, YceI-like"/>
    <property type="match status" value="1"/>
</dbReference>
<dbReference type="InterPro" id="IPR007372">
    <property type="entry name" value="Lipid/polyisoprenoid-bd_YceI"/>
</dbReference>
<sequence length="188" mass="19804">MSEATATTDLSALTGTWTIDPAHSRLGFSAKHAMVTTVRGHFTEFEGTLQLDGSAPAASAASLTIQAASFDTGVADRDGHVKSADFLDVEQFPTLTFASTKIVDEGDDEYVVVGDLTIKGVTRPVELKLEFEGSSQDPFGNTRAGFSGSTTISRKDFGLTWNVVLDAGGVLVSDKVKIQLDVSAIKAS</sequence>
<protein>
    <submittedName>
        <fullName evidence="3">YceI family protein</fullName>
    </submittedName>
</protein>
<proteinExistence type="inferred from homology"/>
<reference evidence="3" key="1">
    <citation type="submission" date="2020-12" db="EMBL/GenBank/DDBJ databases">
        <title>Genomic characterization of non-nitrogen-fixing Frankia strains.</title>
        <authorList>
            <person name="Carlos-Shanley C."/>
            <person name="Guerra T."/>
            <person name="Hahn D."/>
        </authorList>
    </citation>
    <scope>NUCLEOTIDE SEQUENCE</scope>
    <source>
        <strain evidence="3">CN6</strain>
    </source>
</reference>
<comment type="similarity">
    <text evidence="1">Belongs to the UPF0312 family.</text>
</comment>
<dbReference type="RefSeq" id="WP_203002759.1">
    <property type="nucleotide sequence ID" value="NZ_JADWYU010000189.1"/>
</dbReference>
<gene>
    <name evidence="3" type="ORF">I7412_31325</name>
</gene>
<accession>A0A937URX4</accession>
<feature type="domain" description="Lipid/polyisoprenoid-binding YceI-like" evidence="2">
    <location>
        <begin position="16"/>
        <end position="185"/>
    </location>
</feature>